<dbReference type="AlphaFoldDB" id="A0A8C4VUX1"/>
<feature type="signal peptide" evidence="5">
    <location>
        <begin position="1"/>
        <end position="17"/>
    </location>
</feature>
<comment type="caution">
    <text evidence="3">Lacks conserved residue(s) required for the propagation of feature annotation.</text>
</comment>
<evidence type="ECO:0000313" key="7">
    <source>
        <dbReference type="Ensembl" id="ENSGEVP00005004517.1"/>
    </source>
</evidence>
<organism evidence="7 8">
    <name type="scientific">Gopherus evgoodei</name>
    <name type="common">Goodes thornscrub tortoise</name>
    <dbReference type="NCBI Taxonomy" id="1825980"/>
    <lineage>
        <taxon>Eukaryota</taxon>
        <taxon>Metazoa</taxon>
        <taxon>Chordata</taxon>
        <taxon>Craniata</taxon>
        <taxon>Vertebrata</taxon>
        <taxon>Euteleostomi</taxon>
        <taxon>Archelosauria</taxon>
        <taxon>Testudinata</taxon>
        <taxon>Testudines</taxon>
        <taxon>Cryptodira</taxon>
        <taxon>Durocryptodira</taxon>
        <taxon>Testudinoidea</taxon>
        <taxon>Testudinidae</taxon>
        <taxon>Gopherus</taxon>
    </lineage>
</organism>
<reference evidence="7" key="2">
    <citation type="submission" date="2025-08" db="UniProtKB">
        <authorList>
            <consortium name="Ensembl"/>
        </authorList>
    </citation>
    <scope>IDENTIFICATION</scope>
</reference>
<evidence type="ECO:0000256" key="3">
    <source>
        <dbReference type="PROSITE-ProRule" id="PRU00090"/>
    </source>
</evidence>
<evidence type="ECO:0000259" key="6">
    <source>
        <dbReference type="PROSITE" id="PS50038"/>
    </source>
</evidence>
<dbReference type="PANTHER" id="PTHR11309">
    <property type="entry name" value="FRIZZLED"/>
    <property type="match status" value="1"/>
</dbReference>
<evidence type="ECO:0000313" key="8">
    <source>
        <dbReference type="Proteomes" id="UP000694390"/>
    </source>
</evidence>
<reference evidence="7" key="3">
    <citation type="submission" date="2025-09" db="UniProtKB">
        <authorList>
            <consortium name="Ensembl"/>
        </authorList>
    </citation>
    <scope>IDENTIFICATION</scope>
</reference>
<evidence type="ECO:0000256" key="2">
    <source>
        <dbReference type="ARBA" id="ARBA00023157"/>
    </source>
</evidence>
<dbReference type="PANTHER" id="PTHR11309:SF46">
    <property type="entry name" value="SECRETED FRIZZLED-RELATED PROTEIN 5"/>
    <property type="match status" value="1"/>
</dbReference>
<dbReference type="SMART" id="SM00063">
    <property type="entry name" value="FRI"/>
    <property type="match status" value="1"/>
</dbReference>
<name>A0A8C4VUX1_9SAUR</name>
<dbReference type="GO" id="GO:0005615">
    <property type="term" value="C:extracellular space"/>
    <property type="evidence" value="ECO:0007669"/>
    <property type="project" value="TreeGrafter"/>
</dbReference>
<evidence type="ECO:0000256" key="5">
    <source>
        <dbReference type="SAM" id="SignalP"/>
    </source>
</evidence>
<dbReference type="InterPro" id="IPR036790">
    <property type="entry name" value="Frizzled_dom_sf"/>
</dbReference>
<keyword evidence="5" id="KW-0732">Signal</keyword>
<dbReference type="InterPro" id="IPR020067">
    <property type="entry name" value="Frizzled_dom"/>
</dbReference>
<dbReference type="Proteomes" id="UP000694390">
    <property type="component" value="Chromosome 7"/>
</dbReference>
<reference evidence="7" key="1">
    <citation type="submission" date="2019-06" db="EMBL/GenBank/DDBJ databases">
        <title>G10K-VGP Goodes thornscrub tortoise genome, primary haplotype.</title>
        <authorList>
            <person name="Murphy B."/>
            <person name="Edwards T."/>
            <person name="Rhie A."/>
            <person name="Koren S."/>
            <person name="Phillippy A."/>
            <person name="Fedrigo O."/>
            <person name="Haase B."/>
            <person name="Mountcastle J."/>
            <person name="Lewin H."/>
            <person name="Damas J."/>
            <person name="Howe K."/>
            <person name="Formenti G."/>
            <person name="Myers G."/>
            <person name="Durbin R."/>
            <person name="Jarvis E.D."/>
        </authorList>
    </citation>
    <scope>NUCLEOTIDE SEQUENCE [LARGE SCALE GENOMIC DNA]</scope>
</reference>
<protein>
    <recommendedName>
        <fullName evidence="6">FZ domain-containing protein</fullName>
    </recommendedName>
</protein>
<accession>A0A8C4VUX1</accession>
<dbReference type="GeneTree" id="ENSGT00940000160608"/>
<feature type="disulfide bond" evidence="3">
    <location>
        <begin position="52"/>
        <end position="98"/>
    </location>
</feature>
<feature type="domain" description="FZ" evidence="6">
    <location>
        <begin position="37"/>
        <end position="103"/>
    </location>
</feature>
<dbReference type="SUPFAM" id="SSF63501">
    <property type="entry name" value="Frizzled cysteine-rich domain"/>
    <property type="match status" value="1"/>
</dbReference>
<feature type="region of interest" description="Disordered" evidence="4">
    <location>
        <begin position="20"/>
        <end position="40"/>
    </location>
</feature>
<feature type="chain" id="PRO_5034945066" description="FZ domain-containing protein" evidence="5">
    <location>
        <begin position="18"/>
        <end position="143"/>
    </location>
</feature>
<keyword evidence="2 3" id="KW-1015">Disulfide bond</keyword>
<dbReference type="OrthoDB" id="5985572at2759"/>
<dbReference type="Ensembl" id="ENSGEVT00005004710.1">
    <property type="protein sequence ID" value="ENSGEVP00005004517.1"/>
    <property type="gene ID" value="ENSGEVG00005003246.1"/>
</dbReference>
<dbReference type="PROSITE" id="PS50038">
    <property type="entry name" value="FZ"/>
    <property type="match status" value="1"/>
</dbReference>
<dbReference type="InterPro" id="IPR015526">
    <property type="entry name" value="Frizzled/SFRP"/>
</dbReference>
<keyword evidence="8" id="KW-1185">Reference proteome</keyword>
<evidence type="ECO:0000256" key="1">
    <source>
        <dbReference type="ARBA" id="ARBA00022473"/>
    </source>
</evidence>
<dbReference type="Gene3D" id="1.10.2000.10">
    <property type="entry name" value="Frizzled cysteine-rich domain"/>
    <property type="match status" value="1"/>
</dbReference>
<feature type="region of interest" description="Disordered" evidence="4">
    <location>
        <begin position="110"/>
        <end position="143"/>
    </location>
</feature>
<sequence length="143" mass="15207">MPGGTVLLALAALLAVGQDYDSPSWRPEQPPSGRGYGKQPQCVDIPPDLPLCHDVGYKRIWLPKLLEHDSLAQVKQQAGAWVPLLAKRCHGDTQLLLCSLFAPSAWTSLSTPAARSATPPPGNGGDKPPRCQVTGGARPPCPR</sequence>
<dbReference type="Pfam" id="PF01392">
    <property type="entry name" value="Fz"/>
    <property type="match status" value="1"/>
</dbReference>
<dbReference type="GO" id="GO:0035567">
    <property type="term" value="P:non-canonical Wnt signaling pathway"/>
    <property type="evidence" value="ECO:0007669"/>
    <property type="project" value="TreeGrafter"/>
</dbReference>
<dbReference type="GO" id="GO:0060070">
    <property type="term" value="P:canonical Wnt signaling pathway"/>
    <property type="evidence" value="ECO:0007669"/>
    <property type="project" value="TreeGrafter"/>
</dbReference>
<keyword evidence="1" id="KW-0217">Developmental protein</keyword>
<proteinExistence type="predicted"/>
<evidence type="ECO:0000256" key="4">
    <source>
        <dbReference type="SAM" id="MobiDB-lite"/>
    </source>
</evidence>
<dbReference type="GO" id="GO:0017147">
    <property type="term" value="F:Wnt-protein binding"/>
    <property type="evidence" value="ECO:0007669"/>
    <property type="project" value="TreeGrafter"/>
</dbReference>